<dbReference type="EMBL" id="CM016762">
    <property type="protein sequence ID" value="TMS39659.1"/>
    <property type="molecule type" value="Genomic_DNA"/>
</dbReference>
<accession>A0A4U8V2T4</accession>
<organism evidence="1 2">
    <name type="scientific">Steinernema carpocapsae</name>
    <name type="common">Entomopathogenic nematode</name>
    <dbReference type="NCBI Taxonomy" id="34508"/>
    <lineage>
        <taxon>Eukaryota</taxon>
        <taxon>Metazoa</taxon>
        <taxon>Ecdysozoa</taxon>
        <taxon>Nematoda</taxon>
        <taxon>Chromadorea</taxon>
        <taxon>Rhabditida</taxon>
        <taxon>Tylenchina</taxon>
        <taxon>Panagrolaimomorpha</taxon>
        <taxon>Strongyloidoidea</taxon>
        <taxon>Steinernematidae</taxon>
        <taxon>Steinernema</taxon>
    </lineage>
</organism>
<evidence type="ECO:0000313" key="1">
    <source>
        <dbReference type="EMBL" id="TMS39659.1"/>
    </source>
</evidence>
<reference evidence="1 2" key="1">
    <citation type="journal article" date="2015" name="Genome Biol.">
        <title>Comparative genomics of Steinernema reveals deeply conserved gene regulatory networks.</title>
        <authorList>
            <person name="Dillman A.R."/>
            <person name="Macchietto M."/>
            <person name="Porter C.F."/>
            <person name="Rogers A."/>
            <person name="Williams B."/>
            <person name="Antoshechkin I."/>
            <person name="Lee M.M."/>
            <person name="Goodwin Z."/>
            <person name="Lu X."/>
            <person name="Lewis E.E."/>
            <person name="Goodrich-Blair H."/>
            <person name="Stock S.P."/>
            <person name="Adams B.J."/>
            <person name="Sternberg P.W."/>
            <person name="Mortazavi A."/>
        </authorList>
    </citation>
    <scope>NUCLEOTIDE SEQUENCE [LARGE SCALE GENOMIC DNA]</scope>
    <source>
        <strain evidence="1 2">ALL</strain>
    </source>
</reference>
<name>A0A4U8V2T4_STECR</name>
<protein>
    <submittedName>
        <fullName evidence="1">Uncharacterized protein</fullName>
    </submittedName>
</protein>
<reference evidence="1 2" key="2">
    <citation type="journal article" date="2019" name="G3 (Bethesda)">
        <title>Hybrid Assembly of the Genome of the Entomopathogenic Nematode Steinernema carpocapsae Identifies the X-Chromosome.</title>
        <authorList>
            <person name="Serra L."/>
            <person name="Macchietto M."/>
            <person name="Macias-Munoz A."/>
            <person name="McGill C.J."/>
            <person name="Rodriguez I.M."/>
            <person name="Rodriguez B."/>
            <person name="Murad R."/>
            <person name="Mortazavi A."/>
        </authorList>
    </citation>
    <scope>NUCLEOTIDE SEQUENCE [LARGE SCALE GENOMIC DNA]</scope>
    <source>
        <strain evidence="1 2">ALL</strain>
    </source>
</reference>
<dbReference type="Proteomes" id="UP000298663">
    <property type="component" value="Chromosome X"/>
</dbReference>
<dbReference type="AlphaFoldDB" id="A0A4U8V2T4"/>
<keyword evidence="2" id="KW-1185">Reference proteome</keyword>
<proteinExistence type="predicted"/>
<evidence type="ECO:0000313" key="2">
    <source>
        <dbReference type="Proteomes" id="UP000298663"/>
    </source>
</evidence>
<sequence length="96" mass="10932">MWSTTVYATKSSIRDLTAGPSSKRCAQLTTLFDSQNAKKLEIGLARTIAKTMIELPGPLFDVDTVVLHIEQKQTKKRFVLILKTYTPHFRNARKEH</sequence>
<gene>
    <name evidence="1" type="ORF">L596_006147</name>
</gene>